<organism evidence="3 4">
    <name type="scientific">Nocardioides acrostichi</name>
    <dbReference type="NCBI Taxonomy" id="2784339"/>
    <lineage>
        <taxon>Bacteria</taxon>
        <taxon>Bacillati</taxon>
        <taxon>Actinomycetota</taxon>
        <taxon>Actinomycetes</taxon>
        <taxon>Propionibacteriales</taxon>
        <taxon>Nocardioidaceae</taxon>
        <taxon>Nocardioides</taxon>
    </lineage>
</organism>
<dbReference type="AlphaFoldDB" id="A0A930UYI6"/>
<keyword evidence="1 3" id="KW-0378">Hydrolase</keyword>
<dbReference type="PANTHER" id="PTHR48081">
    <property type="entry name" value="AB HYDROLASE SUPERFAMILY PROTEIN C4A8.06C"/>
    <property type="match status" value="1"/>
</dbReference>
<dbReference type="GO" id="GO:0016787">
    <property type="term" value="F:hydrolase activity"/>
    <property type="evidence" value="ECO:0007669"/>
    <property type="project" value="UniProtKB-KW"/>
</dbReference>
<accession>A0A930UYI6</accession>
<evidence type="ECO:0000313" key="3">
    <source>
        <dbReference type="EMBL" id="MBF4161410.1"/>
    </source>
</evidence>
<dbReference type="InterPro" id="IPR013094">
    <property type="entry name" value="AB_hydrolase_3"/>
</dbReference>
<dbReference type="InterPro" id="IPR029058">
    <property type="entry name" value="AB_hydrolase_fold"/>
</dbReference>
<dbReference type="RefSeq" id="WP_194502623.1">
    <property type="nucleotide sequence ID" value="NZ_JADIVZ010000002.1"/>
</dbReference>
<dbReference type="Gene3D" id="3.40.50.1820">
    <property type="entry name" value="alpha/beta hydrolase"/>
    <property type="match status" value="1"/>
</dbReference>
<dbReference type="PANTHER" id="PTHR48081:SF8">
    <property type="entry name" value="ALPHA_BETA HYDROLASE FOLD-3 DOMAIN-CONTAINING PROTEIN-RELATED"/>
    <property type="match status" value="1"/>
</dbReference>
<name>A0A930UYI6_9ACTN</name>
<keyword evidence="4" id="KW-1185">Reference proteome</keyword>
<dbReference type="Pfam" id="PF07859">
    <property type="entry name" value="Abhydrolase_3"/>
    <property type="match status" value="1"/>
</dbReference>
<evidence type="ECO:0000256" key="1">
    <source>
        <dbReference type="ARBA" id="ARBA00022801"/>
    </source>
</evidence>
<gene>
    <name evidence="3" type="ORF">ISG29_06870</name>
</gene>
<proteinExistence type="predicted"/>
<dbReference type="EMBL" id="JADIVZ010000002">
    <property type="protein sequence ID" value="MBF4161410.1"/>
    <property type="molecule type" value="Genomic_DNA"/>
</dbReference>
<reference evidence="3" key="1">
    <citation type="submission" date="2020-11" db="EMBL/GenBank/DDBJ databases">
        <title>Nocardioides sp. CBS4Y-1, whole genome shotgun sequence.</title>
        <authorList>
            <person name="Tuo L."/>
        </authorList>
    </citation>
    <scope>NUCLEOTIDE SEQUENCE</scope>
    <source>
        <strain evidence="3">CBS4Y-1</strain>
    </source>
</reference>
<comment type="caution">
    <text evidence="3">The sequence shown here is derived from an EMBL/GenBank/DDBJ whole genome shotgun (WGS) entry which is preliminary data.</text>
</comment>
<protein>
    <submittedName>
        <fullName evidence="3">Alpha/beta hydrolase</fullName>
    </submittedName>
</protein>
<dbReference type="SUPFAM" id="SSF53474">
    <property type="entry name" value="alpha/beta-Hydrolases"/>
    <property type="match status" value="1"/>
</dbReference>
<dbReference type="Proteomes" id="UP000656804">
    <property type="component" value="Unassembled WGS sequence"/>
</dbReference>
<evidence type="ECO:0000313" key="4">
    <source>
        <dbReference type="Proteomes" id="UP000656804"/>
    </source>
</evidence>
<feature type="domain" description="Alpha/beta hydrolase fold-3" evidence="2">
    <location>
        <begin position="84"/>
        <end position="288"/>
    </location>
</feature>
<dbReference type="InterPro" id="IPR050300">
    <property type="entry name" value="GDXG_lipolytic_enzyme"/>
</dbReference>
<evidence type="ECO:0000259" key="2">
    <source>
        <dbReference type="Pfam" id="PF07859"/>
    </source>
</evidence>
<sequence length="320" mass="34238">MPALPRSRGPYASPPALDPGLRAAARFLPRGARVHWGLRVQRFLTDTAMRATAKRDITTVPISPGVGVRVHHPGSTPSAPGPAVLWIHGGGTLFGSAHQDDAFCARLAEALGASVVAVEYRLAPEHPYPAPLEDCYTALAWLERQPWTGRIAVSGGSAGGLLAASVALLARDRGDIEVAAQALVYPMLDDRSPRQPDGHPRIMWSERDNRLAWDHYLRGTDRATALVPARRAELPDDDPHGLAGLPPAWIGVGDLDLFLDEDTTYATALEAAGVPVSLHIAPGAFHAFDQVAPRAAVTTAFFESLARFLRTHLSRATPAP</sequence>